<dbReference type="InterPro" id="IPR036188">
    <property type="entry name" value="FAD/NAD-bd_sf"/>
</dbReference>
<reference evidence="1" key="1">
    <citation type="journal article" date="2014" name="Front. Microbiol.">
        <title>High frequency of phylogenetically diverse reductive dehalogenase-homologous genes in deep subseafloor sedimentary metagenomes.</title>
        <authorList>
            <person name="Kawai M."/>
            <person name="Futagami T."/>
            <person name="Toyoda A."/>
            <person name="Takaki Y."/>
            <person name="Nishi S."/>
            <person name="Hori S."/>
            <person name="Arai W."/>
            <person name="Tsubouchi T."/>
            <person name="Morono Y."/>
            <person name="Uchiyama I."/>
            <person name="Ito T."/>
            <person name="Fujiyama A."/>
            <person name="Inagaki F."/>
            <person name="Takami H."/>
        </authorList>
    </citation>
    <scope>NUCLEOTIDE SEQUENCE</scope>
    <source>
        <strain evidence="1">Expedition CK06-06</strain>
    </source>
</reference>
<dbReference type="EMBL" id="BARW01010736">
    <property type="protein sequence ID" value="GAI79896.1"/>
    <property type="molecule type" value="Genomic_DNA"/>
</dbReference>
<evidence type="ECO:0000313" key="1">
    <source>
        <dbReference type="EMBL" id="GAI79896.1"/>
    </source>
</evidence>
<dbReference type="Gene3D" id="3.50.50.60">
    <property type="entry name" value="FAD/NAD(P)-binding domain"/>
    <property type="match status" value="1"/>
</dbReference>
<dbReference type="PANTHER" id="PTHR21197">
    <property type="entry name" value="UDP-GALACTOPYRANOSE MUTASE"/>
    <property type="match status" value="1"/>
</dbReference>
<gene>
    <name evidence="1" type="ORF">S12H4_21004</name>
</gene>
<name>X1SL45_9ZZZZ</name>
<evidence type="ECO:0008006" key="2">
    <source>
        <dbReference type="Google" id="ProtNLM"/>
    </source>
</evidence>
<dbReference type="SUPFAM" id="SSF51905">
    <property type="entry name" value="FAD/NAD(P)-binding domain"/>
    <property type="match status" value="1"/>
</dbReference>
<protein>
    <recommendedName>
        <fullName evidence="2">Amine oxidase domain-containing protein</fullName>
    </recommendedName>
</protein>
<dbReference type="GO" id="GO:0008767">
    <property type="term" value="F:UDP-galactopyranose mutase activity"/>
    <property type="evidence" value="ECO:0007669"/>
    <property type="project" value="TreeGrafter"/>
</dbReference>
<dbReference type="GO" id="GO:0005829">
    <property type="term" value="C:cytosol"/>
    <property type="evidence" value="ECO:0007669"/>
    <property type="project" value="TreeGrafter"/>
</dbReference>
<feature type="non-terminal residue" evidence="1">
    <location>
        <position position="1"/>
    </location>
</feature>
<feature type="non-terminal residue" evidence="1">
    <location>
        <position position="267"/>
    </location>
</feature>
<accession>X1SL45</accession>
<proteinExistence type="predicted"/>
<dbReference type="AlphaFoldDB" id="X1SL45"/>
<comment type="caution">
    <text evidence="1">The sequence shown here is derived from an EMBL/GenBank/DDBJ whole genome shotgun (WGS) entry which is preliminary data.</text>
</comment>
<dbReference type="GO" id="GO:0050660">
    <property type="term" value="F:flavin adenine dinucleotide binding"/>
    <property type="evidence" value="ECO:0007669"/>
    <property type="project" value="TreeGrafter"/>
</dbReference>
<dbReference type="PANTHER" id="PTHR21197:SF0">
    <property type="entry name" value="UDP-GALACTOPYRANOSE MUTASE"/>
    <property type="match status" value="1"/>
</dbReference>
<organism evidence="1">
    <name type="scientific">marine sediment metagenome</name>
    <dbReference type="NCBI Taxonomy" id="412755"/>
    <lineage>
        <taxon>unclassified sequences</taxon>
        <taxon>metagenomes</taxon>
        <taxon>ecological metagenomes</taxon>
    </lineage>
</organism>
<sequence length="267" mass="31633">AEFALPEETDLVMLKRKRISRILFKGKYFHYPIKLNIEMLRNLGIFQIVKICFSYLFMKIFPKKDETYLENFFINRFGKELYITFFKEYTEKVWGVHPNQIKVEWGSQRIKGLSIKNMILHFLKNQFSNDGTIYQKEIETSLIEQFLYPKFGSGQLWEEVSKIIEKKSGKVYRGRKVIRLVKVKDKITSVQIKNLKDNSIENYETDYVFSTMPVKDLLTAMSDDVPDDVKHVSKGLKYRSLIIVGLLLKKMVIRNINQSQNFLKDNR</sequence>